<sequence length="926" mass="104083">MKKIFTLIICLAVVSLCYAQRAAVKGNVLDTLNHVKLSHSVIALLHAKDSVLYKFARTDEAGRFELNNLPAGKYVLLISYPAFADYVETLTLADTSVVNLNKIMLTQRSRLLQEVVIQQKVAAIKMKGDTTEFNADSYKTQANASVEELLKKLPGIQVDNKGQITAQGEKVKKVLVDGEEFFGDDPTLVTQNLRADMVDKVQLYDKKSDQANFTGVDDGEKAKTINLKLKDGKKNGYFGKVNVGAGPDGFHDNNAMLNIFKNKMKFAAFGILSNTGKTGLNWGEREKFGQSIADNATSDGSGNFYISGGGGDDLEGWDGKYSGQGYPLVQTGGLHFNNKWNQDKEKANINYKVMQMYVDGNSTTSTQYLLPDTLYYSRSQEKFNNSILRNRVNGNYEIEIDSSSSIKLSVDGGLDHKITNSLHSTEFLAEDSALVNRNQRKLSAIADIGSLNSNLLWRKKLKKKGRTISLNIFENYSSTKGNGFLDATTEFFKKGVVDSLQKIDQYKTTNNENINVNANFTYTEPLSVASSLVFNYGIDISNSHSNKNSYNKDSGGKYGIPDSLYSNDYAFNMLAHKGGIAYAYTNKKVRINLGSNVGFNAYHQQDMYRDIVQERNFVNWYPKANFRYSFSQQRSIAFNYQGNTQQPGINQLQPIRTNEDPLNIYIGNPFLKPAFNNRFTLSYNDYKIMTERGMWFWLSYNTTSNSFSDRSTIDASGKRTSQTVNVDGTKSVQLNFDMDWKVKPLDMRVGYSLDGSYNRNVNYVNALLNVTNNTNTTAGINMRKSKEKKYEVSLRADATYTNSVSSVQKQISTNYWVYQLTNEFDLYLPLKFQLHSDFTYNIRQKTEVFTANNNVALWNAYLGKKFGKKDAVQVNFSVNDILKQNIGFSRSVNSSNITQNTYSTIGRYALLSFIWNFNKAGGAVAK</sequence>
<dbReference type="GO" id="GO:0009279">
    <property type="term" value="C:cell outer membrane"/>
    <property type="evidence" value="ECO:0007669"/>
    <property type="project" value="UniProtKB-SubCell"/>
</dbReference>
<evidence type="ECO:0000259" key="5">
    <source>
        <dbReference type="Pfam" id="PF14905"/>
    </source>
</evidence>
<keyword evidence="3" id="KW-0998">Cell outer membrane</keyword>
<comment type="caution">
    <text evidence="6">The sequence shown here is derived from an EMBL/GenBank/DDBJ whole genome shotgun (WGS) entry which is preliminary data.</text>
</comment>
<keyword evidence="6" id="KW-0675">Receptor</keyword>
<reference evidence="6 7" key="1">
    <citation type="submission" date="2018-03" db="EMBL/GenBank/DDBJ databases">
        <title>Genomic Encyclopedia of Archaeal and Bacterial Type Strains, Phase II (KMG-II): from individual species to whole genera.</title>
        <authorList>
            <person name="Goeker M."/>
        </authorList>
    </citation>
    <scope>NUCLEOTIDE SEQUENCE [LARGE SCALE GENOMIC DNA]</scope>
    <source>
        <strain evidence="6 7">DSM 24859</strain>
    </source>
</reference>
<evidence type="ECO:0000256" key="3">
    <source>
        <dbReference type="ARBA" id="ARBA00023237"/>
    </source>
</evidence>
<evidence type="ECO:0000256" key="4">
    <source>
        <dbReference type="SAM" id="SignalP"/>
    </source>
</evidence>
<dbReference type="EMBL" id="PYAW01000002">
    <property type="protein sequence ID" value="PSL48220.1"/>
    <property type="molecule type" value="Genomic_DNA"/>
</dbReference>
<dbReference type="Pfam" id="PF14905">
    <property type="entry name" value="OMP_b-brl_3"/>
    <property type="match status" value="1"/>
</dbReference>
<dbReference type="SUPFAM" id="SSF49452">
    <property type="entry name" value="Starch-binding domain-like"/>
    <property type="match status" value="1"/>
</dbReference>
<gene>
    <name evidence="6" type="ORF">CLV51_1021084</name>
</gene>
<dbReference type="Pfam" id="PF13620">
    <property type="entry name" value="CarboxypepD_reg"/>
    <property type="match status" value="1"/>
</dbReference>
<dbReference type="InterPro" id="IPR013784">
    <property type="entry name" value="Carb-bd-like_fold"/>
</dbReference>
<evidence type="ECO:0000313" key="6">
    <source>
        <dbReference type="EMBL" id="PSL48220.1"/>
    </source>
</evidence>
<name>A0A2P8HPQ6_CHINA</name>
<feature type="domain" description="Outer membrane protein beta-barrel" evidence="5">
    <location>
        <begin position="459"/>
        <end position="914"/>
    </location>
</feature>
<evidence type="ECO:0000313" key="7">
    <source>
        <dbReference type="Proteomes" id="UP000240971"/>
    </source>
</evidence>
<accession>A0A2P8HPQ6</accession>
<proteinExistence type="predicted"/>
<evidence type="ECO:0000256" key="1">
    <source>
        <dbReference type="ARBA" id="ARBA00004442"/>
    </source>
</evidence>
<dbReference type="InterPro" id="IPR036942">
    <property type="entry name" value="Beta-barrel_TonB_sf"/>
</dbReference>
<dbReference type="AlphaFoldDB" id="A0A2P8HPQ6"/>
<dbReference type="SUPFAM" id="SSF56935">
    <property type="entry name" value="Porins"/>
    <property type="match status" value="1"/>
</dbReference>
<dbReference type="RefSeq" id="WP_106528616.1">
    <property type="nucleotide sequence ID" value="NZ_PYAW01000002.1"/>
</dbReference>
<keyword evidence="4" id="KW-0732">Signal</keyword>
<dbReference type="Proteomes" id="UP000240971">
    <property type="component" value="Unassembled WGS sequence"/>
</dbReference>
<dbReference type="GO" id="GO:0030246">
    <property type="term" value="F:carbohydrate binding"/>
    <property type="evidence" value="ECO:0007669"/>
    <property type="project" value="InterPro"/>
</dbReference>
<comment type="subcellular location">
    <subcellularLocation>
        <location evidence="1">Cell outer membrane</location>
    </subcellularLocation>
</comment>
<keyword evidence="2" id="KW-0472">Membrane</keyword>
<feature type="chain" id="PRO_5015132860" evidence="4">
    <location>
        <begin position="23"/>
        <end position="926"/>
    </location>
</feature>
<dbReference type="InterPro" id="IPR041700">
    <property type="entry name" value="OMP_b-brl_3"/>
</dbReference>
<feature type="signal peptide" evidence="4">
    <location>
        <begin position="1"/>
        <end position="22"/>
    </location>
</feature>
<keyword evidence="7" id="KW-1185">Reference proteome</keyword>
<dbReference type="Gene3D" id="2.60.40.1120">
    <property type="entry name" value="Carboxypeptidase-like, regulatory domain"/>
    <property type="match status" value="1"/>
</dbReference>
<dbReference type="Gene3D" id="2.40.170.20">
    <property type="entry name" value="TonB-dependent receptor, beta-barrel domain"/>
    <property type="match status" value="1"/>
</dbReference>
<evidence type="ECO:0000256" key="2">
    <source>
        <dbReference type="ARBA" id="ARBA00023136"/>
    </source>
</evidence>
<protein>
    <submittedName>
        <fullName evidence="6">Outer membrane receptor protein involved in Fe transport</fullName>
    </submittedName>
</protein>
<dbReference type="OrthoDB" id="606930at2"/>
<organism evidence="6 7">
    <name type="scientific">Chitinophaga niastensis</name>
    <dbReference type="NCBI Taxonomy" id="536980"/>
    <lineage>
        <taxon>Bacteria</taxon>
        <taxon>Pseudomonadati</taxon>
        <taxon>Bacteroidota</taxon>
        <taxon>Chitinophagia</taxon>
        <taxon>Chitinophagales</taxon>
        <taxon>Chitinophagaceae</taxon>
        <taxon>Chitinophaga</taxon>
    </lineage>
</organism>